<dbReference type="GO" id="GO:0006879">
    <property type="term" value="P:intracellular iron ion homeostasis"/>
    <property type="evidence" value="ECO:0007669"/>
    <property type="project" value="UniProtKB-KW"/>
</dbReference>
<dbReference type="PANTHER" id="PTHR16821:SF2">
    <property type="entry name" value="FRATAXIN, MITOCHONDRIAL"/>
    <property type="match status" value="1"/>
</dbReference>
<keyword evidence="5" id="KW-0813">Transport</keyword>
<accession>A0A7D9GZD2</accession>
<evidence type="ECO:0000256" key="5">
    <source>
        <dbReference type="ARBA" id="ARBA00022448"/>
    </source>
</evidence>
<dbReference type="GO" id="GO:0016226">
    <property type="term" value="P:iron-sulfur cluster assembly"/>
    <property type="evidence" value="ECO:0007669"/>
    <property type="project" value="InterPro"/>
</dbReference>
<protein>
    <recommendedName>
        <fullName evidence="3">ferroxidase</fullName>
        <ecNumber evidence="3">1.16.3.1</ecNumber>
    </recommendedName>
</protein>
<evidence type="ECO:0000313" key="15">
    <source>
        <dbReference type="Proteomes" id="UP000478008"/>
    </source>
</evidence>
<dbReference type="Gene3D" id="3.30.920.10">
    <property type="entry name" value="Frataxin/CyaY"/>
    <property type="match status" value="1"/>
</dbReference>
<comment type="catalytic activity">
    <reaction evidence="12">
        <text>4 Fe(2+) + O2 + 4 H(+) = 4 Fe(3+) + 2 H2O</text>
        <dbReference type="Rhea" id="RHEA:11148"/>
        <dbReference type="ChEBI" id="CHEBI:15377"/>
        <dbReference type="ChEBI" id="CHEBI:15378"/>
        <dbReference type="ChEBI" id="CHEBI:15379"/>
        <dbReference type="ChEBI" id="CHEBI:29033"/>
        <dbReference type="ChEBI" id="CHEBI:29034"/>
        <dbReference type="EC" id="1.16.3.1"/>
    </reaction>
</comment>
<dbReference type="EC" id="1.16.3.1" evidence="3"/>
<evidence type="ECO:0000313" key="13">
    <source>
        <dbReference type="EMBL" id="KAF6010574.1"/>
    </source>
</evidence>
<dbReference type="SUPFAM" id="SSF55387">
    <property type="entry name" value="Frataxin/Nqo15-like"/>
    <property type="match status" value="1"/>
</dbReference>
<dbReference type="Proteomes" id="UP000568158">
    <property type="component" value="Unassembled WGS sequence"/>
</dbReference>
<gene>
    <name evidence="14" type="primary">YFH1</name>
    <name evidence="14" type="ORF">DEBR0S1_23178G</name>
    <name evidence="13" type="ORF">HII12_002815</name>
</gene>
<evidence type="ECO:0000256" key="10">
    <source>
        <dbReference type="ARBA" id="ARBA00023065"/>
    </source>
</evidence>
<dbReference type="PROSITE" id="PS01344">
    <property type="entry name" value="FRATAXIN_1"/>
    <property type="match status" value="1"/>
</dbReference>
<evidence type="ECO:0000256" key="7">
    <source>
        <dbReference type="ARBA" id="ARBA00022946"/>
    </source>
</evidence>
<dbReference type="GO" id="GO:0008198">
    <property type="term" value="F:ferrous iron binding"/>
    <property type="evidence" value="ECO:0007669"/>
    <property type="project" value="TreeGrafter"/>
</dbReference>
<evidence type="ECO:0000256" key="11">
    <source>
        <dbReference type="ARBA" id="ARBA00023128"/>
    </source>
</evidence>
<dbReference type="PANTHER" id="PTHR16821">
    <property type="entry name" value="FRATAXIN"/>
    <property type="match status" value="1"/>
</dbReference>
<evidence type="ECO:0000256" key="2">
    <source>
        <dbReference type="ARBA" id="ARBA00008183"/>
    </source>
</evidence>
<keyword evidence="7" id="KW-0809">Transit peptide</keyword>
<keyword evidence="6" id="KW-0410">Iron transport</keyword>
<dbReference type="Proteomes" id="UP000478008">
    <property type="component" value="Unassembled WGS sequence"/>
</dbReference>
<dbReference type="GO" id="GO:0034986">
    <property type="term" value="F:iron chaperone activity"/>
    <property type="evidence" value="ECO:0007669"/>
    <property type="project" value="TreeGrafter"/>
</dbReference>
<comment type="subcellular location">
    <subcellularLocation>
        <location evidence="1">Mitochondrion</location>
    </subcellularLocation>
</comment>
<evidence type="ECO:0000256" key="6">
    <source>
        <dbReference type="ARBA" id="ARBA00022496"/>
    </source>
</evidence>
<keyword evidence="10" id="KW-0406">Ion transport</keyword>
<dbReference type="EMBL" id="CABFWN010000001">
    <property type="protein sequence ID" value="VUG16688.1"/>
    <property type="molecule type" value="Genomic_DNA"/>
</dbReference>
<dbReference type="PROSITE" id="PS50810">
    <property type="entry name" value="FRATAXIN_2"/>
    <property type="match status" value="1"/>
</dbReference>
<dbReference type="Pfam" id="PF01491">
    <property type="entry name" value="Frataxin_Cyay"/>
    <property type="match status" value="1"/>
</dbReference>
<dbReference type="AlphaFoldDB" id="A0A7D9GZD2"/>
<comment type="similarity">
    <text evidence="2">Belongs to the frataxin family.</text>
</comment>
<evidence type="ECO:0000256" key="9">
    <source>
        <dbReference type="ARBA" id="ARBA00023004"/>
    </source>
</evidence>
<dbReference type="InterPro" id="IPR036524">
    <property type="entry name" value="Frataxin/CyaY_sf"/>
</dbReference>
<evidence type="ECO:0000313" key="14">
    <source>
        <dbReference type="EMBL" id="VUG16688.1"/>
    </source>
</evidence>
<evidence type="ECO:0000313" key="16">
    <source>
        <dbReference type="Proteomes" id="UP000568158"/>
    </source>
</evidence>
<dbReference type="SMART" id="SM01219">
    <property type="entry name" value="Frataxin_Cyay"/>
    <property type="match status" value="1"/>
</dbReference>
<sequence>MIALIQVSNYSTRRFISGCASTFKGASLKPLFTRFCSQVYRCGASTTGSRRTYGLENYNCAAPIITSRRFESITSSTTGQRVPDSVLNLSPTQYRHLADETLDTIATDLEDLFEDKNIADADVDNSAGIVTITTAEGTYVINKQPPNKQIWLSSPISGPNRFDYIKGRWTSLRKGEKLFDILEKEVSDMFGEFEFTEKF</sequence>
<keyword evidence="4" id="KW-0409">Iron storage</keyword>
<dbReference type="EMBL" id="JABCYN010000026">
    <property type="protein sequence ID" value="KAF6010574.1"/>
    <property type="molecule type" value="Genomic_DNA"/>
</dbReference>
<keyword evidence="8" id="KW-0560">Oxidoreductase</keyword>
<keyword evidence="9" id="KW-0408">Iron</keyword>
<dbReference type="InterPro" id="IPR017789">
    <property type="entry name" value="Frataxin"/>
</dbReference>
<dbReference type="InterPro" id="IPR020895">
    <property type="entry name" value="Frataxin_CS"/>
</dbReference>
<evidence type="ECO:0000256" key="8">
    <source>
        <dbReference type="ARBA" id="ARBA00023002"/>
    </source>
</evidence>
<dbReference type="GO" id="GO:0051537">
    <property type="term" value="F:2 iron, 2 sulfur cluster binding"/>
    <property type="evidence" value="ECO:0007669"/>
    <property type="project" value="TreeGrafter"/>
</dbReference>
<dbReference type="PRINTS" id="PR00904">
    <property type="entry name" value="FRATAXIN"/>
</dbReference>
<reference evidence="14 15" key="1">
    <citation type="submission" date="2019-07" db="EMBL/GenBank/DDBJ databases">
        <authorList>
            <person name="Friedrich A."/>
            <person name="Schacherer J."/>
        </authorList>
    </citation>
    <scope>NUCLEOTIDE SEQUENCE [LARGE SCALE GENOMIC DNA]</scope>
</reference>
<keyword evidence="15" id="KW-1185">Reference proteome</keyword>
<dbReference type="NCBIfam" id="TIGR03422">
    <property type="entry name" value="mito_frataxin"/>
    <property type="match status" value="1"/>
</dbReference>
<dbReference type="GO" id="GO:0008199">
    <property type="term" value="F:ferric iron binding"/>
    <property type="evidence" value="ECO:0007669"/>
    <property type="project" value="InterPro"/>
</dbReference>
<dbReference type="GO" id="GO:0006826">
    <property type="term" value="P:iron ion transport"/>
    <property type="evidence" value="ECO:0007669"/>
    <property type="project" value="UniProtKB-KW"/>
</dbReference>
<dbReference type="InterPro" id="IPR002908">
    <property type="entry name" value="Frataxin/CyaY"/>
</dbReference>
<reference evidence="13 16" key="2">
    <citation type="journal article" date="2020" name="Appl. Microbiol. Biotechnol.">
        <title>Targeted gene deletion in Brettanomyces bruxellensis with an expression-free CRISPR-Cas9 system.</title>
        <authorList>
            <person name="Varela C."/>
            <person name="Bartel C."/>
            <person name="Onetto C."/>
            <person name="Borneman A."/>
        </authorList>
    </citation>
    <scope>NUCLEOTIDE SEQUENCE [LARGE SCALE GENOMIC DNA]</scope>
    <source>
        <strain evidence="13 16">AWRI1613</strain>
    </source>
</reference>
<organism evidence="14 15">
    <name type="scientific">Dekkera bruxellensis</name>
    <name type="common">Brettanomyces custersii</name>
    <dbReference type="NCBI Taxonomy" id="5007"/>
    <lineage>
        <taxon>Eukaryota</taxon>
        <taxon>Fungi</taxon>
        <taxon>Dikarya</taxon>
        <taxon>Ascomycota</taxon>
        <taxon>Saccharomycotina</taxon>
        <taxon>Pichiomycetes</taxon>
        <taxon>Pichiales</taxon>
        <taxon>Pichiaceae</taxon>
        <taxon>Brettanomyces</taxon>
    </lineage>
</organism>
<evidence type="ECO:0000256" key="12">
    <source>
        <dbReference type="ARBA" id="ARBA00047990"/>
    </source>
</evidence>
<evidence type="ECO:0000256" key="4">
    <source>
        <dbReference type="ARBA" id="ARBA00022434"/>
    </source>
</evidence>
<name>A0A7D9GZD2_DEKBR</name>
<evidence type="ECO:0000256" key="1">
    <source>
        <dbReference type="ARBA" id="ARBA00004173"/>
    </source>
</evidence>
<evidence type="ECO:0000256" key="3">
    <source>
        <dbReference type="ARBA" id="ARBA00013107"/>
    </source>
</evidence>
<dbReference type="NCBIfam" id="TIGR03421">
    <property type="entry name" value="FeS_CyaY"/>
    <property type="match status" value="1"/>
</dbReference>
<dbReference type="GO" id="GO:0005739">
    <property type="term" value="C:mitochondrion"/>
    <property type="evidence" value="ECO:0007669"/>
    <property type="project" value="UniProtKB-SubCell"/>
</dbReference>
<keyword evidence="11" id="KW-0496">Mitochondrion</keyword>
<proteinExistence type="inferred from homology"/>
<dbReference type="GO" id="GO:0004322">
    <property type="term" value="F:ferroxidase activity"/>
    <property type="evidence" value="ECO:0007669"/>
    <property type="project" value="UniProtKB-EC"/>
</dbReference>